<proteinExistence type="predicted"/>
<accession>A0A4Q0YHM3</accession>
<dbReference type="InterPro" id="IPR042564">
    <property type="entry name" value="CRISPR-Cas6/Csy4_sf"/>
</dbReference>
<dbReference type="AlphaFoldDB" id="A0A4Q0YHM3"/>
<reference evidence="1 2" key="1">
    <citation type="submission" date="2017-10" db="EMBL/GenBank/DDBJ databases">
        <title>Nyctiphanis sp. nov., isolated from the stomach of the euphausiid Nyctiphanes simplex (Hansen, 1911) in the Gulf of California.</title>
        <authorList>
            <person name="Gomez-Gil B."/>
            <person name="Aguilar-Mendez M."/>
            <person name="Lopez-Cortes A."/>
            <person name="Gomez-Gutierrez J."/>
            <person name="Roque A."/>
            <person name="Lang E."/>
            <person name="Gonzalez-Castillo A."/>
        </authorList>
    </citation>
    <scope>NUCLEOTIDE SEQUENCE [LARGE SCALE GENOMIC DNA]</scope>
    <source>
        <strain evidence="1 2">CAIM 600</strain>
    </source>
</reference>
<dbReference type="Proteomes" id="UP000290287">
    <property type="component" value="Unassembled WGS sequence"/>
</dbReference>
<dbReference type="GO" id="GO:0004519">
    <property type="term" value="F:endonuclease activity"/>
    <property type="evidence" value="ECO:0007669"/>
    <property type="project" value="InterPro"/>
</dbReference>
<dbReference type="Pfam" id="PF09618">
    <property type="entry name" value="Cas_Csy4"/>
    <property type="match status" value="1"/>
</dbReference>
<evidence type="ECO:0000313" key="1">
    <source>
        <dbReference type="EMBL" id="RXJ68341.1"/>
    </source>
</evidence>
<organism evidence="1 2">
    <name type="scientific">Veronia nyctiphanis</name>
    <dbReference type="NCBI Taxonomy" id="1278244"/>
    <lineage>
        <taxon>Bacteria</taxon>
        <taxon>Pseudomonadati</taxon>
        <taxon>Pseudomonadota</taxon>
        <taxon>Gammaproteobacteria</taxon>
        <taxon>Vibrionales</taxon>
        <taxon>Vibrionaceae</taxon>
        <taxon>Veronia</taxon>
    </lineage>
</organism>
<protein>
    <submittedName>
        <fullName evidence="1">Uncharacterized protein</fullName>
    </submittedName>
</protein>
<evidence type="ECO:0000313" key="2">
    <source>
        <dbReference type="Proteomes" id="UP000290287"/>
    </source>
</evidence>
<dbReference type="InterPro" id="IPR013396">
    <property type="entry name" value="CRISPR-assoc_prot_Csy4"/>
</dbReference>
<dbReference type="Gene3D" id="3.30.70.2540">
    <property type="entry name" value="CRISPR-associated endoribonuclease Cas6/Csy4"/>
    <property type="match status" value="1"/>
</dbReference>
<comment type="caution">
    <text evidence="1">The sequence shown here is derived from an EMBL/GenBank/DDBJ whole genome shotgun (WGS) entry which is preliminary data.</text>
</comment>
<dbReference type="GO" id="GO:0043571">
    <property type="term" value="P:maintenance of CRISPR repeat elements"/>
    <property type="evidence" value="ECO:0007669"/>
    <property type="project" value="InterPro"/>
</dbReference>
<keyword evidence="2" id="KW-1185">Reference proteome</keyword>
<name>A0A4Q0YHM3_9GAMM</name>
<dbReference type="EMBL" id="PEIB01000063">
    <property type="protein sequence ID" value="RXJ68341.1"/>
    <property type="molecule type" value="Genomic_DNA"/>
</dbReference>
<sequence length="223" mass="24816">MVYMPKNLYFAFNRGCGINTSEGTLKKLVHLKVKHVSSMGPLIQALHQFFAQSMKEHGKNNYGLSFPEIDDKSTGSLVGVVSPDSVEGLLSFAPLIKLMSSAKVSFEGLHDVSDASHIRYVAFIRDRKLERGAPPQAMARMLSSTSATKEMRAKATMSRYFEQTLPQINMVSHSSKRNFTLNISRQEATPEQAEQARMNVSTFNSYGLSSYSNPVFIPVLEVK</sequence>
<gene>
    <name evidence="1" type="ORF">CS022_24205</name>
</gene>